<accession>A0A8S5R107</accession>
<protein>
    <submittedName>
        <fullName evidence="1">Uncharacterized protein</fullName>
    </submittedName>
</protein>
<evidence type="ECO:0000313" key="1">
    <source>
        <dbReference type="EMBL" id="DAE25175.1"/>
    </source>
</evidence>
<name>A0A8S5R107_9CAUD</name>
<sequence>MKSKLKKFVKQYKDSCNKLAELVNMQLFDGCRKWYWIGAEVGGVCDFEETDVLNPEDMVRIIENGLTYDEYAEWREANLDDGRYINLKSWIMGLRHDMLNEEKK</sequence>
<organism evidence="1">
    <name type="scientific">Siphoviridae sp. ctXX925</name>
    <dbReference type="NCBI Taxonomy" id="2826370"/>
    <lineage>
        <taxon>Viruses</taxon>
        <taxon>Duplodnaviria</taxon>
        <taxon>Heunggongvirae</taxon>
        <taxon>Uroviricota</taxon>
        <taxon>Caudoviricetes</taxon>
    </lineage>
</organism>
<proteinExistence type="predicted"/>
<dbReference type="EMBL" id="BK015794">
    <property type="protein sequence ID" value="DAE25175.1"/>
    <property type="molecule type" value="Genomic_DNA"/>
</dbReference>
<reference evidence="1" key="1">
    <citation type="journal article" date="2021" name="Proc. Natl. Acad. Sci. U.S.A.">
        <title>A Catalog of Tens of Thousands of Viruses from Human Metagenomes Reveals Hidden Associations with Chronic Diseases.</title>
        <authorList>
            <person name="Tisza M.J."/>
            <person name="Buck C.B."/>
        </authorList>
    </citation>
    <scope>NUCLEOTIDE SEQUENCE</scope>
    <source>
        <strain evidence="1">CtXX925</strain>
    </source>
</reference>